<keyword evidence="5" id="KW-0809">Transit peptide</keyword>
<keyword evidence="3" id="KW-0677">Repeat</keyword>
<dbReference type="CDD" id="cd03442">
    <property type="entry name" value="BFIT_BACH"/>
    <property type="match status" value="2"/>
</dbReference>
<feature type="domain" description="HotDog ACOT-type" evidence="7">
    <location>
        <begin position="90"/>
        <end position="213"/>
    </location>
</feature>
<evidence type="ECO:0000256" key="4">
    <source>
        <dbReference type="ARBA" id="ARBA00022801"/>
    </source>
</evidence>
<evidence type="ECO:0000256" key="6">
    <source>
        <dbReference type="ARBA" id="ARBA00023128"/>
    </source>
</evidence>
<dbReference type="GO" id="GO:0006637">
    <property type="term" value="P:acyl-CoA metabolic process"/>
    <property type="evidence" value="ECO:0007669"/>
    <property type="project" value="TreeGrafter"/>
</dbReference>
<feature type="domain" description="HotDog ACOT-type" evidence="7">
    <location>
        <begin position="293"/>
        <end position="405"/>
    </location>
</feature>
<reference evidence="8" key="1">
    <citation type="submission" date="2025-08" db="UniProtKB">
        <authorList>
            <consortium name="RefSeq"/>
        </authorList>
    </citation>
    <scope>IDENTIFICATION</scope>
    <source>
        <tissue evidence="8">Muscle</tissue>
    </source>
</reference>
<evidence type="ECO:0000259" key="7">
    <source>
        <dbReference type="PROSITE" id="PS51770"/>
    </source>
</evidence>
<evidence type="ECO:0000256" key="3">
    <source>
        <dbReference type="ARBA" id="ARBA00022737"/>
    </source>
</evidence>
<dbReference type="GO" id="GO:0005739">
    <property type="term" value="C:mitochondrion"/>
    <property type="evidence" value="ECO:0007669"/>
    <property type="project" value="UniProtKB-SubCell"/>
</dbReference>
<protein>
    <submittedName>
        <fullName evidence="8">Acyl-coenzyme A thioesterase 9, mitochondrial-like isoform X1</fullName>
    </submittedName>
</protein>
<dbReference type="RefSeq" id="XP_042570295.1">
    <property type="nucleotide sequence ID" value="XM_042714361.1"/>
</dbReference>
<dbReference type="OrthoDB" id="331699at2759"/>
<dbReference type="GO" id="GO:0047617">
    <property type="term" value="F:fatty acyl-CoA hydrolase activity"/>
    <property type="evidence" value="ECO:0007669"/>
    <property type="project" value="UniProtKB-ARBA"/>
</dbReference>
<dbReference type="GeneID" id="109048161"/>
<dbReference type="InterPro" id="IPR033120">
    <property type="entry name" value="HOTDOG_ACOT"/>
</dbReference>
<comment type="similarity">
    <text evidence="2">Belongs to the acyl coenzyme A hydrolase family.</text>
</comment>
<dbReference type="KEGG" id="ccar:109048161"/>
<dbReference type="FunFam" id="3.10.129.10:FF:000012">
    <property type="entry name" value="Acyl-coenzyme A thioesterase 9, mitochondrial"/>
    <property type="match status" value="1"/>
</dbReference>
<dbReference type="PANTHER" id="PTHR12655:SF0">
    <property type="entry name" value="ACYL-COENZYME A THIOESTERASE 9, MITOCHONDRIAL"/>
    <property type="match status" value="1"/>
</dbReference>
<comment type="subcellular location">
    <subcellularLocation>
        <location evidence="1">Mitochondrion</location>
    </subcellularLocation>
</comment>
<dbReference type="AlphaFoldDB" id="A0A9Q9ZQU3"/>
<gene>
    <name evidence="8" type="primary">LOC109048161</name>
</gene>
<dbReference type="PANTHER" id="PTHR12655">
    <property type="entry name" value="ACYL-COA THIOESTERASE"/>
    <property type="match status" value="1"/>
</dbReference>
<name>A0A9Q9ZQU3_CYPCA</name>
<proteinExistence type="inferred from homology"/>
<dbReference type="Proteomes" id="UP001155660">
    <property type="component" value="Chromosome A24"/>
</dbReference>
<accession>A0A9Q9ZQU3</accession>
<sequence length="434" mass="49187">MFSPRVLKSASSLMCRGLSTGQMCRQGKAPDMADGNTFLLVSNVRNRLREIVGASTNWKDHQQALAERASLSQYLAQSQDELPAKTMKDSAVEAHLPLGSQPALREKYLNYHNSVRFGRILEDLDSLAVLICYSHTWNKELKRSPLSIVTALVDKIDLRKNIIYPDCDIKFTGHVTWVGKTSIEAKMHMSQYHDGAYTNVLDATFVMVARDPENKRAAFINPLKLESPEEEAIFQQGEINKTRRVELSTASLLKVAPTAEERTLIHNLFLNTLDTQTVSFRSRILPPNSVWMEDCKMKGLEICHPQERNIFNRIFGGFLMRKAYELGWANACAFVGCRPMLVAVDDIIFRKPVEIGSLLLLSSQVCYTEGMHIQVRVHTEVLDPLTRQHSTTNVFHFTFCIQNDIPSVVPQSYGESMLYLDGKRHFDETMRSQG</sequence>
<organism evidence="8">
    <name type="scientific">Cyprinus carpio</name>
    <name type="common">Common carp</name>
    <dbReference type="NCBI Taxonomy" id="7962"/>
    <lineage>
        <taxon>Eukaryota</taxon>
        <taxon>Metazoa</taxon>
        <taxon>Chordata</taxon>
        <taxon>Craniata</taxon>
        <taxon>Vertebrata</taxon>
        <taxon>Euteleostomi</taxon>
        <taxon>Actinopterygii</taxon>
        <taxon>Neopterygii</taxon>
        <taxon>Teleostei</taxon>
        <taxon>Ostariophysi</taxon>
        <taxon>Cypriniformes</taxon>
        <taxon>Cyprinidae</taxon>
        <taxon>Cyprininae</taxon>
        <taxon>Cyprinus</taxon>
    </lineage>
</organism>
<evidence type="ECO:0000256" key="1">
    <source>
        <dbReference type="ARBA" id="ARBA00004173"/>
    </source>
</evidence>
<dbReference type="FunFam" id="3.10.129.10:FF:000016">
    <property type="entry name" value="Acyl-coenzyme A thioesterase 9, mitochondrial"/>
    <property type="match status" value="1"/>
</dbReference>
<dbReference type="PROSITE" id="PS51770">
    <property type="entry name" value="HOTDOG_ACOT"/>
    <property type="match status" value="2"/>
</dbReference>
<keyword evidence="6" id="KW-0496">Mitochondrion</keyword>
<evidence type="ECO:0000256" key="5">
    <source>
        <dbReference type="ARBA" id="ARBA00022946"/>
    </source>
</evidence>
<evidence type="ECO:0000256" key="2">
    <source>
        <dbReference type="ARBA" id="ARBA00010458"/>
    </source>
</evidence>
<keyword evidence="4" id="KW-0378">Hydrolase</keyword>
<evidence type="ECO:0000313" key="8">
    <source>
        <dbReference type="RefSeq" id="XP_042570295.1"/>
    </source>
</evidence>